<keyword evidence="1" id="KW-0812">Transmembrane</keyword>
<sequence>MDNSIKIKLSAYGLLSAVSFIYLILTHNPGISVPVFTIIQFVSIFTLIYKREEAKNKKGLLMFVPIFILSLNYYLSGSYLWRAPNFLCTMLLYSTMVAILTDNFPVKELSFKFLFKILEHVIVPLRNFNIPFKWINKYKSDDAKKKLHSSIILGIFISLPFVVFLLIMLSSADLVFSVKVENTLEWFSKMLDLELIFKIIFGMIAGLYLFGLIYIVFAEKKSDSQNAIFTLEIRPKNVDTIVINILLSSILLVYTLFIFIQFKYLFAGSVLPGNLNYAEYARRGFFELIFLSFLNIGLILLTVYLYKEKIYVQRNKWSNLTKIFMMYLCAVTFVMLISSFYRMYLYDQEYGFTRLRVLVYGFLIFESIGLIITAAFIMRPEFNIMAVYMVIGLCYYLCLNVVQIDYIIAKHNVDMYLAKETDSLDIDYLMSLSVDAAPQIARLVENNNADIMTRYKADLYFKNIEENYSSDSLWQSRNYSIDKAIQLISK</sequence>
<keyword evidence="1" id="KW-0472">Membrane</keyword>
<protein>
    <submittedName>
        <fullName evidence="2">Uncharacterized protein</fullName>
    </submittedName>
</protein>
<name>A0A644X881_9ZZZZ</name>
<dbReference type="InterPro" id="IPR025291">
    <property type="entry name" value="DUF4153"/>
</dbReference>
<feature type="transmembrane region" description="Helical" evidence="1">
    <location>
        <begin position="195"/>
        <end position="217"/>
    </location>
</feature>
<organism evidence="2">
    <name type="scientific">bioreactor metagenome</name>
    <dbReference type="NCBI Taxonomy" id="1076179"/>
    <lineage>
        <taxon>unclassified sequences</taxon>
        <taxon>metagenomes</taxon>
        <taxon>ecological metagenomes</taxon>
    </lineage>
</organism>
<feature type="transmembrane region" description="Helical" evidence="1">
    <location>
        <begin position="31"/>
        <end position="48"/>
    </location>
</feature>
<dbReference type="AlphaFoldDB" id="A0A644X881"/>
<dbReference type="Pfam" id="PF13687">
    <property type="entry name" value="DUF4153"/>
    <property type="match status" value="1"/>
</dbReference>
<proteinExistence type="predicted"/>
<evidence type="ECO:0000313" key="2">
    <source>
        <dbReference type="EMBL" id="MPM12279.1"/>
    </source>
</evidence>
<feature type="transmembrane region" description="Helical" evidence="1">
    <location>
        <begin position="60"/>
        <end position="77"/>
    </location>
</feature>
<feature type="transmembrane region" description="Helical" evidence="1">
    <location>
        <begin position="238"/>
        <end position="264"/>
    </location>
</feature>
<feature type="transmembrane region" description="Helical" evidence="1">
    <location>
        <begin position="83"/>
        <end position="101"/>
    </location>
</feature>
<feature type="transmembrane region" description="Helical" evidence="1">
    <location>
        <begin position="7"/>
        <end position="25"/>
    </location>
</feature>
<comment type="caution">
    <text evidence="2">The sequence shown here is derived from an EMBL/GenBank/DDBJ whole genome shotgun (WGS) entry which is preliminary data.</text>
</comment>
<feature type="transmembrane region" description="Helical" evidence="1">
    <location>
        <begin position="284"/>
        <end position="306"/>
    </location>
</feature>
<feature type="transmembrane region" description="Helical" evidence="1">
    <location>
        <begin position="385"/>
        <end position="409"/>
    </location>
</feature>
<reference evidence="2" key="1">
    <citation type="submission" date="2019-08" db="EMBL/GenBank/DDBJ databases">
        <authorList>
            <person name="Kucharzyk K."/>
            <person name="Murdoch R.W."/>
            <person name="Higgins S."/>
            <person name="Loffler F."/>
        </authorList>
    </citation>
    <scope>NUCLEOTIDE SEQUENCE</scope>
</reference>
<gene>
    <name evidence="2" type="ORF">SDC9_58631</name>
</gene>
<feature type="transmembrane region" description="Helical" evidence="1">
    <location>
        <begin position="357"/>
        <end position="378"/>
    </location>
</feature>
<dbReference type="EMBL" id="VSSQ01001949">
    <property type="protein sequence ID" value="MPM12279.1"/>
    <property type="molecule type" value="Genomic_DNA"/>
</dbReference>
<feature type="transmembrane region" description="Helical" evidence="1">
    <location>
        <begin position="327"/>
        <end position="345"/>
    </location>
</feature>
<feature type="transmembrane region" description="Helical" evidence="1">
    <location>
        <begin position="151"/>
        <end position="175"/>
    </location>
</feature>
<evidence type="ECO:0000256" key="1">
    <source>
        <dbReference type="SAM" id="Phobius"/>
    </source>
</evidence>
<accession>A0A644X881</accession>
<keyword evidence="1" id="KW-1133">Transmembrane helix</keyword>